<dbReference type="GO" id="GO:0043565">
    <property type="term" value="F:sequence-specific DNA binding"/>
    <property type="evidence" value="ECO:0007669"/>
    <property type="project" value="InterPro"/>
</dbReference>
<dbReference type="Proteomes" id="UP000018857">
    <property type="component" value="Unassembled WGS sequence"/>
</dbReference>
<dbReference type="Gene3D" id="1.10.10.60">
    <property type="entry name" value="Homeodomain-like"/>
    <property type="match status" value="1"/>
</dbReference>
<dbReference type="InterPro" id="IPR020449">
    <property type="entry name" value="Tscrpt_reg_AraC-type_HTH"/>
</dbReference>
<evidence type="ECO:0000313" key="6">
    <source>
        <dbReference type="Proteomes" id="UP000018857"/>
    </source>
</evidence>
<protein>
    <recommendedName>
        <fullName evidence="4">HTH araC/xylS-type domain-containing protein</fullName>
    </recommendedName>
</protein>
<evidence type="ECO:0000256" key="2">
    <source>
        <dbReference type="ARBA" id="ARBA00023125"/>
    </source>
</evidence>
<evidence type="ECO:0000256" key="1">
    <source>
        <dbReference type="ARBA" id="ARBA00023015"/>
    </source>
</evidence>
<comment type="caution">
    <text evidence="5">The sequence shown here is derived from an EMBL/GenBank/DDBJ whole genome shotgun (WGS) entry which is preliminary data.</text>
</comment>
<evidence type="ECO:0000259" key="4">
    <source>
        <dbReference type="PROSITE" id="PS01124"/>
    </source>
</evidence>
<dbReference type="InterPro" id="IPR018060">
    <property type="entry name" value="HTH_AraC"/>
</dbReference>
<dbReference type="AlphaFoldDB" id="W1RZG5"/>
<dbReference type="PROSITE" id="PS01124">
    <property type="entry name" value="HTH_ARAC_FAMILY_2"/>
    <property type="match status" value="1"/>
</dbReference>
<dbReference type="SUPFAM" id="SSF46689">
    <property type="entry name" value="Homeodomain-like"/>
    <property type="match status" value="1"/>
</dbReference>
<accession>W1RZG5</accession>
<dbReference type="GO" id="GO:0003700">
    <property type="term" value="F:DNA-binding transcription factor activity"/>
    <property type="evidence" value="ECO:0007669"/>
    <property type="project" value="InterPro"/>
</dbReference>
<organism evidence="5 6">
    <name type="scientific">Marinomonas profundimaris</name>
    <dbReference type="NCBI Taxonomy" id="1208321"/>
    <lineage>
        <taxon>Bacteria</taxon>
        <taxon>Pseudomonadati</taxon>
        <taxon>Pseudomonadota</taxon>
        <taxon>Gammaproteobacteria</taxon>
        <taxon>Oceanospirillales</taxon>
        <taxon>Oceanospirillaceae</taxon>
        <taxon>Marinomonas</taxon>
    </lineage>
</organism>
<dbReference type="EMBL" id="AYOZ01000001">
    <property type="protein sequence ID" value="ETI62586.1"/>
    <property type="molecule type" value="Genomic_DNA"/>
</dbReference>
<dbReference type="eggNOG" id="COG2207">
    <property type="taxonomic scope" value="Bacteria"/>
</dbReference>
<keyword evidence="1" id="KW-0805">Transcription regulation</keyword>
<dbReference type="PATRIC" id="fig|1208321.3.peg.120"/>
<dbReference type="PANTHER" id="PTHR43280">
    <property type="entry name" value="ARAC-FAMILY TRANSCRIPTIONAL REGULATOR"/>
    <property type="match status" value="1"/>
</dbReference>
<reference evidence="5 6" key="1">
    <citation type="journal article" date="2014" name="Genome Announc.">
        <title>Draft Genome Sequence of Marinomonas sp. Strain D104, a Polycyclic Aromatic Hydrocarbon-Degrading Bacterium from the Deep-Sea Sediment of the Arctic Ocean.</title>
        <authorList>
            <person name="Dong C."/>
            <person name="Bai X."/>
            <person name="Lai Q."/>
            <person name="Xie Y."/>
            <person name="Chen X."/>
            <person name="Shao Z."/>
        </authorList>
    </citation>
    <scope>NUCLEOTIDE SEQUENCE [LARGE SCALE GENOMIC DNA]</scope>
    <source>
        <strain evidence="5 6">D104</strain>
    </source>
</reference>
<evidence type="ECO:0000256" key="3">
    <source>
        <dbReference type="ARBA" id="ARBA00023163"/>
    </source>
</evidence>
<dbReference type="InterPro" id="IPR009057">
    <property type="entry name" value="Homeodomain-like_sf"/>
</dbReference>
<dbReference type="SMART" id="SM00342">
    <property type="entry name" value="HTH_ARAC"/>
    <property type="match status" value="1"/>
</dbReference>
<name>W1RZG5_9GAMM</name>
<proteinExistence type="predicted"/>
<keyword evidence="2" id="KW-0238">DNA-binding</keyword>
<dbReference type="InterPro" id="IPR035418">
    <property type="entry name" value="AraC-bd_2"/>
</dbReference>
<dbReference type="OrthoDB" id="9816461at2"/>
<sequence length="337" mass="37574">MQTESMMHLSTEGIEEQYRLSNWVQYITNFVGKGPDPFKPAEVVHSQPIGKGEFEGNLESGSLGSLQLSRLRVSPHRFRRSLNAPTSFAATPILLVVQLNGVTCLKSSGAKEYLEPGSAFIFDTRNTFEISNDEYSDQLVVAIPRNSLSVANGFFNTLGHKLCNDHGLTKLLYGMLSESIFNYDSLNLDSKISLGQSVLQLLPNILDQGTVEDIELLGTSTDITTQAVKNYIEQHLDDPLLTIERIAEANNCSVRTIHRLFKHCEIGGVGHYIWDRRLRAAARKLIDPGFSHCSITDIAFSWGFSSSAHFSRCFKVSYGMTPRAYRNAELLMKCKNA</sequence>
<dbReference type="Pfam" id="PF12833">
    <property type="entry name" value="HTH_18"/>
    <property type="match status" value="1"/>
</dbReference>
<evidence type="ECO:0000313" key="5">
    <source>
        <dbReference type="EMBL" id="ETI62586.1"/>
    </source>
</evidence>
<dbReference type="RefSeq" id="WP_024022343.1">
    <property type="nucleotide sequence ID" value="NZ_AYOZ01000001.1"/>
</dbReference>
<dbReference type="STRING" id="1208321.D104_00600"/>
<dbReference type="PANTHER" id="PTHR43280:SF31">
    <property type="entry name" value="TRANSCRIPTIONAL REGULATORY PROTEIN"/>
    <property type="match status" value="1"/>
</dbReference>
<gene>
    <name evidence="5" type="ORF">D104_00600</name>
</gene>
<keyword evidence="6" id="KW-1185">Reference proteome</keyword>
<dbReference type="Pfam" id="PF14525">
    <property type="entry name" value="AraC_binding_2"/>
    <property type="match status" value="1"/>
</dbReference>
<feature type="domain" description="HTH araC/xylS-type" evidence="4">
    <location>
        <begin position="226"/>
        <end position="328"/>
    </location>
</feature>
<keyword evidence="3" id="KW-0804">Transcription</keyword>
<dbReference type="PRINTS" id="PR00032">
    <property type="entry name" value="HTHARAC"/>
</dbReference>